<comment type="caution">
    <text evidence="1">The sequence shown here is derived from an EMBL/GenBank/DDBJ whole genome shotgun (WGS) entry which is preliminary data.</text>
</comment>
<keyword evidence="2" id="KW-1185">Reference proteome</keyword>
<gene>
    <name evidence="1" type="ORF">TRAPUB_721</name>
</gene>
<protein>
    <submittedName>
        <fullName evidence="1">Uncharacterized protein</fullName>
    </submittedName>
</protein>
<sequence length="92" mass="10752">MNRLVFVEELGSRENSDLDIQDIAPMVAVRVGEGPVGTEGLAAGRMLVVWKDWDAHIGSDPFHRVLFAQRWCDYIDFVPIPWFVWEWEFRFL</sequence>
<dbReference type="EMBL" id="MNAD01001045">
    <property type="protein sequence ID" value="OJT08382.1"/>
    <property type="molecule type" value="Genomic_DNA"/>
</dbReference>
<evidence type="ECO:0000313" key="1">
    <source>
        <dbReference type="EMBL" id="OJT08382.1"/>
    </source>
</evidence>
<evidence type="ECO:0000313" key="2">
    <source>
        <dbReference type="Proteomes" id="UP000184267"/>
    </source>
</evidence>
<dbReference type="AlphaFoldDB" id="A0A1M2VLF9"/>
<dbReference type="Proteomes" id="UP000184267">
    <property type="component" value="Unassembled WGS sequence"/>
</dbReference>
<proteinExistence type="predicted"/>
<reference evidence="1 2" key="1">
    <citation type="submission" date="2016-10" db="EMBL/GenBank/DDBJ databases">
        <title>Genome sequence of the basidiomycete white-rot fungus Trametes pubescens.</title>
        <authorList>
            <person name="Makela M.R."/>
            <person name="Granchi Z."/>
            <person name="Peng M."/>
            <person name="De Vries R.P."/>
            <person name="Grigoriev I."/>
            <person name="Riley R."/>
            <person name="Hilden K."/>
        </authorList>
    </citation>
    <scope>NUCLEOTIDE SEQUENCE [LARGE SCALE GENOMIC DNA]</scope>
    <source>
        <strain evidence="1 2">FBCC735</strain>
    </source>
</reference>
<name>A0A1M2VLF9_TRAPU</name>
<organism evidence="1 2">
    <name type="scientific">Trametes pubescens</name>
    <name type="common">White-rot fungus</name>
    <dbReference type="NCBI Taxonomy" id="154538"/>
    <lineage>
        <taxon>Eukaryota</taxon>
        <taxon>Fungi</taxon>
        <taxon>Dikarya</taxon>
        <taxon>Basidiomycota</taxon>
        <taxon>Agaricomycotina</taxon>
        <taxon>Agaricomycetes</taxon>
        <taxon>Polyporales</taxon>
        <taxon>Polyporaceae</taxon>
        <taxon>Trametes</taxon>
    </lineage>
</organism>
<accession>A0A1M2VLF9</accession>